<accession>A0A4Y9QU77</accession>
<dbReference type="Pfam" id="PF11074">
    <property type="entry name" value="DUF2779"/>
    <property type="match status" value="1"/>
</dbReference>
<evidence type="ECO:0000313" key="3">
    <source>
        <dbReference type="Proteomes" id="UP000297647"/>
    </source>
</evidence>
<evidence type="ECO:0000259" key="1">
    <source>
        <dbReference type="Pfam" id="PF11074"/>
    </source>
</evidence>
<dbReference type="AlphaFoldDB" id="A0A4Y9QU77"/>
<reference evidence="2 3" key="1">
    <citation type="submission" date="2019-03" db="EMBL/GenBank/DDBJ databases">
        <title>Algoriphagus sp. nov, a new strain isolated from root system soil of mangrove plant Kandelia.</title>
        <authorList>
            <person name="Yin Q."/>
            <person name="Wang K."/>
            <person name="Song Z."/>
        </authorList>
    </citation>
    <scope>NUCLEOTIDE SEQUENCE [LARGE SCALE GENOMIC DNA]</scope>
    <source>
        <strain evidence="2 3">XY-J91</strain>
    </source>
</reference>
<evidence type="ECO:0000313" key="2">
    <source>
        <dbReference type="EMBL" id="TFV94505.1"/>
    </source>
</evidence>
<protein>
    <submittedName>
        <fullName evidence="2">DUF2779 domain-containing protein</fullName>
    </submittedName>
</protein>
<dbReference type="EMBL" id="SPSB01000003">
    <property type="protein sequence ID" value="TFV94505.1"/>
    <property type="molecule type" value="Genomic_DNA"/>
</dbReference>
<proteinExistence type="predicted"/>
<keyword evidence="3" id="KW-1185">Reference proteome</keyword>
<sequence length="658" mass="76355">MKVLSKSRFKIGLECPNKLFFTFHKEKYPSSKTEDSFLDSLAQGGFQVEELARMHYPDGILIDFPHYDYEGAAKQTQELLKKESIVLFEAAFLWNGLFIRTDILVKRGNKIELIEVKAKLHNPDDKHQFIGVQGGIVSGWRPYLFDLAFQTYVVHKILPDCFIIPSLMMADKNKTASIDGLNQMFRIPKKGDGDQRKDIIKKVESLEETGDSILTKINLEDVIGEILNDKYEVLEGYSFEDSIKFLKEKYQSGEYPNWPTSYSKCKNCEFKATNDQLKSGLKSGFHECMKFQHKWKDDNLFQPSIFEIWNFRSKVIENLFNENRLLFEQLTENDLNPEPKSGEISSSERRWIQVDKAVKGDNKVYFLKDELKTEIENWNFPLHFIDFETSAVALPFTKGRRPYEQVAFQFSHHMIDQNGNIHHQSEFLNADAGVFPNYEFARSLKKSLENDNGTIFKFATHENTILNVIINQLKGSDESDKYELIDFLKSITNSSRNSPDQWVGERDMIDLRKVVLKYYYNPHTKGSNSIKHLLPATLKSSDFLKEKYSQPIREIGLSSKNFPQDHIWLQIENDELVNPYSRLPKLFEDWELEDFEGNISGIESIADGGMALTTYAKLQYVDMSEAEREELVSGLKKYCELDTLAMVMIYEHLKEITH</sequence>
<feature type="domain" description="DUF2779" evidence="1">
    <location>
        <begin position="383"/>
        <end position="529"/>
    </location>
</feature>
<dbReference type="OrthoDB" id="9783873at2"/>
<dbReference type="Proteomes" id="UP000297647">
    <property type="component" value="Unassembled WGS sequence"/>
</dbReference>
<name>A0A4Y9QU77_9BACT</name>
<organism evidence="2 3">
    <name type="scientific">Algoriphagus kandeliae</name>
    <dbReference type="NCBI Taxonomy" id="2562278"/>
    <lineage>
        <taxon>Bacteria</taxon>
        <taxon>Pseudomonadati</taxon>
        <taxon>Bacteroidota</taxon>
        <taxon>Cytophagia</taxon>
        <taxon>Cytophagales</taxon>
        <taxon>Cyclobacteriaceae</taxon>
        <taxon>Algoriphagus</taxon>
    </lineage>
</organism>
<dbReference type="InterPro" id="IPR021301">
    <property type="entry name" value="DUF2779"/>
</dbReference>
<gene>
    <name evidence="2" type="ORF">E4S40_10825</name>
</gene>
<comment type="caution">
    <text evidence="2">The sequence shown here is derived from an EMBL/GenBank/DDBJ whole genome shotgun (WGS) entry which is preliminary data.</text>
</comment>